<evidence type="ECO:0000256" key="3">
    <source>
        <dbReference type="ARBA" id="ARBA00004496"/>
    </source>
</evidence>
<evidence type="ECO:0000256" key="12">
    <source>
        <dbReference type="ARBA" id="ARBA00022777"/>
    </source>
</evidence>
<keyword evidence="8" id="KW-0762">Sugar transport</keyword>
<evidence type="ECO:0000256" key="13">
    <source>
        <dbReference type="ARBA" id="ARBA00022842"/>
    </source>
</evidence>
<evidence type="ECO:0000256" key="11">
    <source>
        <dbReference type="ARBA" id="ARBA00022723"/>
    </source>
</evidence>
<dbReference type="InterPro" id="IPR040442">
    <property type="entry name" value="Pyrv_kinase-like_dom_sf"/>
</dbReference>
<dbReference type="Pfam" id="PF01590">
    <property type="entry name" value="GAF"/>
    <property type="match status" value="1"/>
</dbReference>
<dbReference type="InterPro" id="IPR003018">
    <property type="entry name" value="GAF"/>
</dbReference>
<evidence type="ECO:0000256" key="7">
    <source>
        <dbReference type="ARBA" id="ARBA00022490"/>
    </source>
</evidence>
<comment type="catalytic activity">
    <reaction evidence="1">
        <text>L-histidyl-[protein] + phosphoenolpyruvate = N(pros)-phospho-L-histidyl-[protein] + pyruvate</text>
        <dbReference type="Rhea" id="RHEA:23880"/>
        <dbReference type="Rhea" id="RHEA-COMP:9745"/>
        <dbReference type="Rhea" id="RHEA-COMP:9746"/>
        <dbReference type="ChEBI" id="CHEBI:15361"/>
        <dbReference type="ChEBI" id="CHEBI:29979"/>
        <dbReference type="ChEBI" id="CHEBI:58702"/>
        <dbReference type="ChEBI" id="CHEBI:64837"/>
        <dbReference type="EC" id="2.7.3.9"/>
    </reaction>
</comment>
<keyword evidence="6" id="KW-0813">Transport</keyword>
<dbReference type="Gene3D" id="3.50.30.10">
    <property type="entry name" value="Phosphohistidine domain"/>
    <property type="match status" value="1"/>
</dbReference>
<keyword evidence="11" id="KW-0479">Metal-binding</keyword>
<dbReference type="Proteomes" id="UP001320148">
    <property type="component" value="Chromosome"/>
</dbReference>
<dbReference type="Gene3D" id="1.10.274.10">
    <property type="entry name" value="PtsI, HPr-binding domain"/>
    <property type="match status" value="1"/>
</dbReference>
<organism evidence="15 16">
    <name type="scientific">Desulfoluna limicola</name>
    <dbReference type="NCBI Taxonomy" id="2810562"/>
    <lineage>
        <taxon>Bacteria</taxon>
        <taxon>Pseudomonadati</taxon>
        <taxon>Thermodesulfobacteriota</taxon>
        <taxon>Desulfobacteria</taxon>
        <taxon>Desulfobacterales</taxon>
        <taxon>Desulfolunaceae</taxon>
        <taxon>Desulfoluna</taxon>
    </lineage>
</organism>
<keyword evidence="12" id="KW-0418">Kinase</keyword>
<evidence type="ECO:0000256" key="5">
    <source>
        <dbReference type="ARBA" id="ARBA00012232"/>
    </source>
</evidence>
<dbReference type="SUPFAM" id="SSF55781">
    <property type="entry name" value="GAF domain-like"/>
    <property type="match status" value="1"/>
</dbReference>
<dbReference type="InterPro" id="IPR036637">
    <property type="entry name" value="Phosphohistidine_dom_sf"/>
</dbReference>
<dbReference type="Pfam" id="PF00391">
    <property type="entry name" value="PEP-utilizers"/>
    <property type="match status" value="1"/>
</dbReference>
<dbReference type="SUPFAM" id="SSF47831">
    <property type="entry name" value="Enzyme I of the PEP:sugar phosphotransferase system HPr-binding (sub)domain"/>
    <property type="match status" value="1"/>
</dbReference>
<dbReference type="RefSeq" id="WP_236891614.1">
    <property type="nucleotide sequence ID" value="NZ_AP024488.1"/>
</dbReference>
<evidence type="ECO:0000256" key="9">
    <source>
        <dbReference type="ARBA" id="ARBA00022679"/>
    </source>
</evidence>
<protein>
    <recommendedName>
        <fullName evidence="5">phosphoenolpyruvate--protein phosphotransferase</fullName>
        <ecNumber evidence="5">2.7.3.9</ecNumber>
    </recommendedName>
</protein>
<dbReference type="Pfam" id="PF05524">
    <property type="entry name" value="PEP-utilisers_N"/>
    <property type="match status" value="1"/>
</dbReference>
<dbReference type="InterPro" id="IPR008731">
    <property type="entry name" value="PTS_EIN"/>
</dbReference>
<dbReference type="PANTHER" id="PTHR46244">
    <property type="entry name" value="PHOSPHOENOLPYRUVATE-PROTEIN PHOSPHOTRANSFERASE"/>
    <property type="match status" value="1"/>
</dbReference>
<evidence type="ECO:0000256" key="6">
    <source>
        <dbReference type="ARBA" id="ARBA00022448"/>
    </source>
</evidence>
<dbReference type="PRINTS" id="PR01736">
    <property type="entry name" value="PHPHTRNFRASE"/>
</dbReference>
<dbReference type="SUPFAM" id="SSF52009">
    <property type="entry name" value="Phosphohistidine domain"/>
    <property type="match status" value="1"/>
</dbReference>
<comment type="subcellular location">
    <subcellularLocation>
        <location evidence="3">Cytoplasm</location>
    </subcellularLocation>
</comment>
<keyword evidence="16" id="KW-1185">Reference proteome</keyword>
<dbReference type="InterPro" id="IPR008279">
    <property type="entry name" value="PEP-util_enz_mobile_dom"/>
</dbReference>
<dbReference type="SUPFAM" id="SSF51621">
    <property type="entry name" value="Phosphoenolpyruvate/pyruvate domain"/>
    <property type="match status" value="1"/>
</dbReference>
<dbReference type="InterPro" id="IPR036618">
    <property type="entry name" value="PtsI_HPr-bd_sf"/>
</dbReference>
<gene>
    <name evidence="15" type="primary">ptsP</name>
    <name evidence="15" type="ORF">DSLASN_09900</name>
</gene>
<evidence type="ECO:0000259" key="14">
    <source>
        <dbReference type="SMART" id="SM00065"/>
    </source>
</evidence>
<dbReference type="EMBL" id="AP024488">
    <property type="protein sequence ID" value="BCS95358.1"/>
    <property type="molecule type" value="Genomic_DNA"/>
</dbReference>
<dbReference type="EC" id="2.7.3.9" evidence="5"/>
<dbReference type="InterPro" id="IPR000121">
    <property type="entry name" value="PEP_util_C"/>
</dbReference>
<dbReference type="PANTHER" id="PTHR46244:SF6">
    <property type="entry name" value="PHOSPHOENOLPYRUVATE-PROTEIN PHOSPHOTRANSFERASE"/>
    <property type="match status" value="1"/>
</dbReference>
<dbReference type="Gene3D" id="3.20.20.60">
    <property type="entry name" value="Phosphoenolpyruvate-binding domains"/>
    <property type="match status" value="1"/>
</dbReference>
<accession>A0ABN6F0C4</accession>
<dbReference type="InterPro" id="IPR029016">
    <property type="entry name" value="GAF-like_dom_sf"/>
</dbReference>
<dbReference type="NCBIfam" id="TIGR01417">
    <property type="entry name" value="PTS_I_fam"/>
    <property type="match status" value="1"/>
</dbReference>
<evidence type="ECO:0000256" key="2">
    <source>
        <dbReference type="ARBA" id="ARBA00001946"/>
    </source>
</evidence>
<feature type="domain" description="GAF" evidence="14">
    <location>
        <begin position="21"/>
        <end position="168"/>
    </location>
</feature>
<name>A0ABN6F0C4_9BACT</name>
<reference evidence="15 16" key="1">
    <citation type="submission" date="2021-02" db="EMBL/GenBank/DDBJ databases">
        <title>Complete genome of Desulfoluna sp. strain ASN36.</title>
        <authorList>
            <person name="Takahashi A."/>
            <person name="Kojima H."/>
            <person name="Fukui M."/>
        </authorList>
    </citation>
    <scope>NUCLEOTIDE SEQUENCE [LARGE SCALE GENOMIC DNA]</scope>
    <source>
        <strain evidence="15 16">ASN36</strain>
    </source>
</reference>
<sequence length="762" mass="84661">MTRDQTYILEDILETVTASENPEQSLDRIVRMIAKRFNIDVCSVYVYDPYVNSLSLKATVGLSKDSVGVIEMDVDEGLTGMVIETMAPVFIVNPSTHPRYKYYDGSGEEVYKTYLGVPLIYHKKILGAIVVQTLADEGIAKDDIPLFKSIANQIAATVAFAILQEERRGAESVHVSGLDDDTAEIETPSLKLNHLRGEAVSDRVASGYANYTLDTIDFHQVHRINVTDTEAEVTRIEVAFDNAATQIRQVAEHARGVSGQEKAIIDAHLMFLADKSLRKKIIAKINGNLSAEYALKKVILEYADMFTSMEDPYLSERSADIMDIGRRVLANLVGVNGESDQAFTRDTIIVASDISPVDLLAIRQPNLKGIVLAKGGRTSHTVIMAKSLEIPIVIGVEGVLDHVRSNDYLIVDGVSGLVYVDPSQEIREEYRRRQKESTRARKEQEGLRDLSAETTDGVSIKLGANIGLLSDMMLARQYGADHIGLYRTEFPFLLRKSFPSEEDQVALYTRVLEKSKGRSVTIRTFDVGGDKFLSYLDYPKEDNPFLGWRSIRLSLDLEDVFRVQIRAILRASALGKTRILFPMISCIDEIRQVVALVNDEKENLDRHGIAYDREIELGIMVEVPAAVPILDRLLRYVDFVNVGTNDLMQYLLAVDRNNKKVAVHFNVLHPAVISTVEQIVSVCRRFNKELCICGEAAAIRESIFLFIGMGADAISMVPSAIPVAKQFIRSVSSADAQTALTACLAMEEAGEIEAYLKERLGP</sequence>
<dbReference type="SMART" id="SM00065">
    <property type="entry name" value="GAF"/>
    <property type="match status" value="1"/>
</dbReference>
<dbReference type="InterPro" id="IPR015813">
    <property type="entry name" value="Pyrv/PenolPyrv_kinase-like_dom"/>
</dbReference>
<evidence type="ECO:0000256" key="8">
    <source>
        <dbReference type="ARBA" id="ARBA00022597"/>
    </source>
</evidence>
<evidence type="ECO:0000313" key="15">
    <source>
        <dbReference type="EMBL" id="BCS95358.1"/>
    </source>
</evidence>
<proteinExistence type="inferred from homology"/>
<evidence type="ECO:0000256" key="10">
    <source>
        <dbReference type="ARBA" id="ARBA00022683"/>
    </source>
</evidence>
<comment type="similarity">
    <text evidence="4">Belongs to the PEP-utilizing enzyme family.</text>
</comment>
<dbReference type="Pfam" id="PF02896">
    <property type="entry name" value="PEP-utilizers_C"/>
    <property type="match status" value="1"/>
</dbReference>
<comment type="cofactor">
    <cofactor evidence="2">
        <name>Mg(2+)</name>
        <dbReference type="ChEBI" id="CHEBI:18420"/>
    </cofactor>
</comment>
<keyword evidence="7" id="KW-0963">Cytoplasm</keyword>
<dbReference type="Gene3D" id="3.30.450.40">
    <property type="match status" value="1"/>
</dbReference>
<evidence type="ECO:0000256" key="4">
    <source>
        <dbReference type="ARBA" id="ARBA00007837"/>
    </source>
</evidence>
<evidence type="ECO:0000313" key="16">
    <source>
        <dbReference type="Proteomes" id="UP001320148"/>
    </source>
</evidence>
<keyword evidence="10" id="KW-0598">Phosphotransferase system</keyword>
<evidence type="ECO:0000256" key="1">
    <source>
        <dbReference type="ARBA" id="ARBA00000683"/>
    </source>
</evidence>
<keyword evidence="9" id="KW-0808">Transferase</keyword>
<dbReference type="InterPro" id="IPR006318">
    <property type="entry name" value="PTS_EI-like"/>
</dbReference>
<dbReference type="InterPro" id="IPR050499">
    <property type="entry name" value="PEP-utilizing_PTS_enzyme"/>
</dbReference>
<keyword evidence="13" id="KW-0460">Magnesium</keyword>